<feature type="transmembrane region" description="Helical" evidence="15">
    <location>
        <begin position="15"/>
        <end position="33"/>
    </location>
</feature>
<feature type="transmembrane region" description="Helical" evidence="15">
    <location>
        <begin position="355"/>
        <end position="374"/>
    </location>
</feature>
<keyword evidence="11 15" id="KW-0472">Membrane</keyword>
<evidence type="ECO:0000256" key="11">
    <source>
        <dbReference type="ARBA" id="ARBA00023136"/>
    </source>
</evidence>
<dbReference type="EC" id="2.4.1.256" evidence="4"/>
<comment type="function">
    <text evidence="13">Dol-P-Glc:Glc(2)Man(9)GlcNAc(2)-PP-Dol alpha-1,2-glucosyltransferase that operates in the biosynthetic pathway of dolichol-linked oligosaccharides, the glycan precursors employed in protein asparagine (N)-glycosylation. The assembly of dolichol-linked oligosaccharides begins on the cytosolic side of the endoplasmic reticulum membrane and finishes in its lumen. The sequential addition of sugars to dolichol pyrophosphate produces dolichol-linked oligosaccharides containing fourteen sugars, including two GlcNAcs, nine mannoses and three glucoses. Once assembled, the oligosaccharide is transferred from the lipid to nascent proteins by oligosaccharyltransferases. In the lumen of the endoplasmic reticulum, adds the third and last glucose residue from dolichyl phosphate glucose (Dol-P-Glc) onto the lipid-linked oligosaccharide intermediate Glc(2)Man(9)GlcNAc(2)-PP-Dol to produce Glc(3)Man(9)GlcNAc(2)-PP-Dol.</text>
</comment>
<evidence type="ECO:0000256" key="12">
    <source>
        <dbReference type="ARBA" id="ARBA00032069"/>
    </source>
</evidence>
<comment type="caution">
    <text evidence="16">The sequence shown here is derived from an EMBL/GenBank/DDBJ whole genome shotgun (WGS) entry which is preliminary data.</text>
</comment>
<feature type="transmembrane region" description="Helical" evidence="15">
    <location>
        <begin position="513"/>
        <end position="536"/>
    </location>
</feature>
<reference evidence="16 17" key="1">
    <citation type="journal article" date="2024" name="J. Plant Pathol.">
        <title>Sequence and assembly of the genome of Seiridium unicorne, isolate CBS 538.82, causal agent of cypress canker disease.</title>
        <authorList>
            <person name="Scali E."/>
            <person name="Rocca G.D."/>
            <person name="Danti R."/>
            <person name="Garbelotto M."/>
            <person name="Barberini S."/>
            <person name="Baroncelli R."/>
            <person name="Emiliani G."/>
        </authorList>
    </citation>
    <scope>NUCLEOTIDE SEQUENCE [LARGE SCALE GENOMIC DNA]</scope>
    <source>
        <strain evidence="16 17">BM-138-508</strain>
    </source>
</reference>
<feature type="transmembrane region" description="Helical" evidence="15">
    <location>
        <begin position="557"/>
        <end position="580"/>
    </location>
</feature>
<feature type="transmembrane region" description="Helical" evidence="15">
    <location>
        <begin position="299"/>
        <end position="318"/>
    </location>
</feature>
<evidence type="ECO:0000256" key="9">
    <source>
        <dbReference type="ARBA" id="ARBA00022824"/>
    </source>
</evidence>
<feature type="transmembrane region" description="Helical" evidence="15">
    <location>
        <begin position="324"/>
        <end position="343"/>
    </location>
</feature>
<feature type="transmembrane region" description="Helical" evidence="15">
    <location>
        <begin position="135"/>
        <end position="154"/>
    </location>
</feature>
<keyword evidence="6" id="KW-0328">Glycosyltransferase</keyword>
<comment type="similarity">
    <text evidence="3">Belongs to the ALG10 glucosyltransferase family.</text>
</comment>
<dbReference type="InterPro" id="IPR016900">
    <property type="entry name" value="Alg10"/>
</dbReference>
<comment type="pathway">
    <text evidence="2">Protein modification; protein glycosylation.</text>
</comment>
<evidence type="ECO:0000256" key="8">
    <source>
        <dbReference type="ARBA" id="ARBA00022692"/>
    </source>
</evidence>
<comment type="subcellular location">
    <subcellularLocation>
        <location evidence="1">Endoplasmic reticulum membrane</location>
        <topology evidence="1">Multi-pass membrane protein</topology>
    </subcellularLocation>
</comment>
<feature type="transmembrane region" description="Helical" evidence="15">
    <location>
        <begin position="175"/>
        <end position="202"/>
    </location>
</feature>
<evidence type="ECO:0000256" key="14">
    <source>
        <dbReference type="ARBA" id="ARBA00048064"/>
    </source>
</evidence>
<evidence type="ECO:0000256" key="6">
    <source>
        <dbReference type="ARBA" id="ARBA00022676"/>
    </source>
</evidence>
<feature type="transmembrane region" description="Helical" evidence="15">
    <location>
        <begin position="465"/>
        <end position="485"/>
    </location>
</feature>
<gene>
    <name evidence="16" type="ORF">SUNI508_08104</name>
</gene>
<dbReference type="PANTHER" id="PTHR12989:SF10">
    <property type="entry name" value="DOL-P-GLC:GLC(2)MAN(9)GLCNAC(2)-PP-DOL ALPHA-1,2-GLUCOSYLTRANSFERASE-RELATED"/>
    <property type="match status" value="1"/>
</dbReference>
<organism evidence="16 17">
    <name type="scientific">Seiridium unicorne</name>
    <dbReference type="NCBI Taxonomy" id="138068"/>
    <lineage>
        <taxon>Eukaryota</taxon>
        <taxon>Fungi</taxon>
        <taxon>Dikarya</taxon>
        <taxon>Ascomycota</taxon>
        <taxon>Pezizomycotina</taxon>
        <taxon>Sordariomycetes</taxon>
        <taxon>Xylariomycetidae</taxon>
        <taxon>Amphisphaeriales</taxon>
        <taxon>Sporocadaceae</taxon>
        <taxon>Seiridium</taxon>
    </lineage>
</organism>
<evidence type="ECO:0000313" key="16">
    <source>
        <dbReference type="EMBL" id="KAK9418377.1"/>
    </source>
</evidence>
<evidence type="ECO:0000256" key="5">
    <source>
        <dbReference type="ARBA" id="ARBA00018512"/>
    </source>
</evidence>
<sequence>MTTLSEKIDILLTPTILRAAAATAILGLALCTGPDRTHTGHSRWQWFTRSARNYGLQIVIPAVLGWVWLTAVNVFVPEPYMDEFFHIPQAQVYCKGKYTQWNDKITTPPGLYVLSIIWARISGYEDCSVETLRRFNVFVTALTAVVASACRAAFEGPTSGGRSNSIYSIHTGINIALFPVLFFFSGLYYTDVISTCVVVLAYQNHLARLKRSTNGHSYLNDLYTIFLAVLSLFMRQTNVFWVVVYMGGLEAIRAIRDIPVTYEVPVLDTWTKQAKFFVWKSSIGAIHDPLLQNAWPDDLVLCLLSIGIAALSNIGTVLRRIYPHIIVVGLFAGFVAWNGGVVLGDKTNHVATIHLAQMLYIWPLFAFFSAPLFAPQVLQLSKTLQRYASLQSTSKLPRSAEKSKQDSHVKINYLGVAFSVILFLCGLIAAVLIIRYNTIIHPFTLADNRHYMFYVFRYTIMRGSVIRLLLAPVYIFCATLVWTSLYQLKPKVSPITADPKVGSSQTGVLSSQIMILLFTTALSLMTAPLVEPRYFILPWVFWRLMVPRRTGGRQEGWDWALVLETGWFLVVNALLMYIFLTRPFVWKMEDGRVLDGGNVQRFMW</sequence>
<feature type="transmembrane region" description="Helical" evidence="15">
    <location>
        <begin position="54"/>
        <end position="76"/>
    </location>
</feature>
<name>A0ABR2UV39_9PEZI</name>
<evidence type="ECO:0000256" key="10">
    <source>
        <dbReference type="ARBA" id="ARBA00022989"/>
    </source>
</evidence>
<proteinExistence type="inferred from homology"/>
<dbReference type="Pfam" id="PF04922">
    <property type="entry name" value="DIE2_ALG10"/>
    <property type="match status" value="1"/>
</dbReference>
<accession>A0ABR2UV39</accession>
<protein>
    <recommendedName>
        <fullName evidence="5">Dol-P-Glc:Glc(2)Man(9)GlcNAc(2)-PP-Dol alpha-1,2-glucosyltransferase</fullName>
        <ecNumber evidence="4">2.4.1.256</ecNumber>
    </recommendedName>
    <alternativeName>
        <fullName evidence="12">Asparagine-linked glycosylation protein 10</fullName>
    </alternativeName>
</protein>
<dbReference type="EMBL" id="JARVKF010000385">
    <property type="protein sequence ID" value="KAK9418377.1"/>
    <property type="molecule type" value="Genomic_DNA"/>
</dbReference>
<keyword evidence="8 15" id="KW-0812">Transmembrane</keyword>
<evidence type="ECO:0000256" key="7">
    <source>
        <dbReference type="ARBA" id="ARBA00022679"/>
    </source>
</evidence>
<dbReference type="PANTHER" id="PTHR12989">
    <property type="entry name" value="ALPHA-1,2-GLUCOSYLTRANSFERASE ALG10"/>
    <property type="match status" value="1"/>
</dbReference>
<evidence type="ECO:0000313" key="17">
    <source>
        <dbReference type="Proteomes" id="UP001408356"/>
    </source>
</evidence>
<feature type="transmembrane region" description="Helical" evidence="15">
    <location>
        <begin position="222"/>
        <end position="246"/>
    </location>
</feature>
<comment type="catalytic activity">
    <reaction evidence="14">
        <text>an alpha-D-Glc-(1-&gt;3)-alpha-D-Glc-(1-&gt;3)-alpha-D-Man-(1-&gt;2)-alpha-D-Man-(1-&gt;2)-alpha-D-Man-(1-&gt;3)-[alpha-D-Man-(1-&gt;2)-alpha-D-Man-(1-&gt;3)-[alpha-D-Man-(1-&gt;2)-alpha-D-Man-(1-&gt;6)]-alpha-D-Man-(1-&gt;6)]-beta-D-Man-(1-&gt;4)-beta-D-GlcNAc-(1-&gt;4)-alpha-D-GlcNAc-diphospho-di-trans,poly-cis-dolichol + a di-trans,poly-cis-dolichyl beta-D-glucosyl phosphate = a alpha-D-Glc-(1-&gt;2)-alpha-D-Glc-(1-&gt;3)-alpha-D-Glc-(1-&gt;3)-alpha-D-Man-(1-&gt;2)-alpha-D-Man-(1-&gt;2)-alpha-D-Man-(1-&gt;3)-[alpha-D-Man-(1-&gt;2)-alpha-D-Man-(1-&gt;3)-[alpha-D-Man-(1-&gt;2)-alpha-D-Man-(1-&gt;6)]-alpha-D-Man-(1-&gt;6)]-beta-D-Man-(1-&gt;4)-beta-D-GlcNAc-(1-&gt;4)-alpha-D-GlcNAc-diphospho-di-trans,poly-cis-dolichol + a di-trans,poly-cis-dolichyl phosphate + H(+)</text>
        <dbReference type="Rhea" id="RHEA:29543"/>
        <dbReference type="Rhea" id="RHEA-COMP:19498"/>
        <dbReference type="Rhea" id="RHEA-COMP:19502"/>
        <dbReference type="Rhea" id="RHEA-COMP:19512"/>
        <dbReference type="Rhea" id="RHEA-COMP:19522"/>
        <dbReference type="ChEBI" id="CHEBI:15378"/>
        <dbReference type="ChEBI" id="CHEBI:57525"/>
        <dbReference type="ChEBI" id="CHEBI:57683"/>
        <dbReference type="ChEBI" id="CHEBI:132522"/>
        <dbReference type="ChEBI" id="CHEBI:132523"/>
        <dbReference type="EC" id="2.4.1.256"/>
    </reaction>
    <physiologicalReaction direction="left-to-right" evidence="14">
        <dbReference type="Rhea" id="RHEA:29544"/>
    </physiologicalReaction>
</comment>
<evidence type="ECO:0000256" key="13">
    <source>
        <dbReference type="ARBA" id="ARBA00044727"/>
    </source>
</evidence>
<feature type="transmembrane region" description="Helical" evidence="15">
    <location>
        <begin position="411"/>
        <end position="434"/>
    </location>
</feature>
<evidence type="ECO:0000256" key="15">
    <source>
        <dbReference type="SAM" id="Phobius"/>
    </source>
</evidence>
<dbReference type="Proteomes" id="UP001408356">
    <property type="component" value="Unassembled WGS sequence"/>
</dbReference>
<keyword evidence="7" id="KW-0808">Transferase</keyword>
<keyword evidence="17" id="KW-1185">Reference proteome</keyword>
<evidence type="ECO:0000256" key="2">
    <source>
        <dbReference type="ARBA" id="ARBA00004922"/>
    </source>
</evidence>
<evidence type="ECO:0000256" key="3">
    <source>
        <dbReference type="ARBA" id="ARBA00010600"/>
    </source>
</evidence>
<keyword evidence="10 15" id="KW-1133">Transmembrane helix</keyword>
<keyword evidence="9" id="KW-0256">Endoplasmic reticulum</keyword>
<evidence type="ECO:0000256" key="1">
    <source>
        <dbReference type="ARBA" id="ARBA00004477"/>
    </source>
</evidence>
<evidence type="ECO:0000256" key="4">
    <source>
        <dbReference type="ARBA" id="ARBA00011967"/>
    </source>
</evidence>